<keyword evidence="6" id="KW-0508">mRNA splicing</keyword>
<dbReference type="STRING" id="1754190.A0A1Y2CUG0"/>
<feature type="binding site" evidence="8">
    <location>
        <position position="43"/>
    </location>
    <ligand>
        <name>Zn(2+)</name>
        <dbReference type="ChEBI" id="CHEBI:29105"/>
    </ligand>
</feature>
<evidence type="ECO:0000313" key="12">
    <source>
        <dbReference type="Proteomes" id="UP000193920"/>
    </source>
</evidence>
<dbReference type="InterPro" id="IPR043701">
    <property type="entry name" value="Yju2"/>
</dbReference>
<feature type="binding site" evidence="8">
    <location>
        <position position="46"/>
    </location>
    <ligand>
        <name>Zn(2+)</name>
        <dbReference type="ChEBI" id="CHEBI:29105"/>
    </ligand>
</feature>
<evidence type="ECO:0000256" key="8">
    <source>
        <dbReference type="HAMAP-Rule" id="MF_03226"/>
    </source>
</evidence>
<reference evidence="11 12" key="1">
    <citation type="submission" date="2016-08" db="EMBL/GenBank/DDBJ databases">
        <title>A Parts List for Fungal Cellulosomes Revealed by Comparative Genomics.</title>
        <authorList>
            <consortium name="DOE Joint Genome Institute"/>
            <person name="Haitjema C.H."/>
            <person name="Gilmore S.P."/>
            <person name="Henske J.K."/>
            <person name="Solomon K.V."/>
            <person name="De Groot R."/>
            <person name="Kuo A."/>
            <person name="Mondo S.J."/>
            <person name="Salamov A.A."/>
            <person name="Labutti K."/>
            <person name="Zhao Z."/>
            <person name="Chiniquy J."/>
            <person name="Barry K."/>
            <person name="Brewer H.M."/>
            <person name="Purvine S.O."/>
            <person name="Wright A.T."/>
            <person name="Boxma B."/>
            <person name="Van Alen T."/>
            <person name="Hackstein J.H."/>
            <person name="Baker S.E."/>
            <person name="Grigoriev I.V."/>
            <person name="O'Malley M.A."/>
        </authorList>
    </citation>
    <scope>NUCLEOTIDE SEQUENCE [LARGE SCALE GENOMIC DNA]</scope>
    <source>
        <strain evidence="11 12">G1</strain>
    </source>
</reference>
<evidence type="ECO:0000256" key="10">
    <source>
        <dbReference type="SAM" id="MobiDB-lite"/>
    </source>
</evidence>
<feature type="binding site" evidence="8">
    <location>
        <position position="83"/>
    </location>
    <ligand>
        <name>Zn(2+)</name>
        <dbReference type="ChEBI" id="CHEBI:29105"/>
    </ligand>
</feature>
<comment type="similarity">
    <text evidence="8">Belongs to the CWC16 family. YJU2 subfamily.</text>
</comment>
<dbReference type="Pfam" id="PF04502">
    <property type="entry name" value="Saf4_Yju2"/>
    <property type="match status" value="1"/>
</dbReference>
<feature type="coiled-coil region" evidence="9">
    <location>
        <begin position="173"/>
        <end position="201"/>
    </location>
</feature>
<comment type="caution">
    <text evidence="11">The sequence shown here is derived from an EMBL/GenBank/DDBJ whole genome shotgun (WGS) entry which is preliminary data.</text>
</comment>
<keyword evidence="9" id="KW-0175">Coiled coil</keyword>
<feature type="binding site" evidence="8">
    <location>
        <position position="80"/>
    </location>
    <ligand>
        <name>Zn(2+)</name>
        <dbReference type="ChEBI" id="CHEBI:29105"/>
    </ligand>
</feature>
<keyword evidence="3 8" id="KW-0479">Metal-binding</keyword>
<dbReference type="PANTHER" id="PTHR12111:SF1">
    <property type="entry name" value="SPLICING FACTOR YJU2"/>
    <property type="match status" value="1"/>
</dbReference>
<protein>
    <recommendedName>
        <fullName evidence="8">Splicing factor YJU2</fullName>
    </recommendedName>
</protein>
<sequence>MSERKVLNKYFPPDFDPSKIPKRVKKKNEQHKVRLMAPFSMHCISCGNWIAKSTKFNARKETVEGEMYLTIKIYRFYIRCPRCSAEITFKTDPKNADYVCEHGALRNFDSSREEKILGEEMKLERQKQEENNPMKALENRTLESKKEMDILDALDEIRTKNARTERLNIDEVNEKILKKQRKTEEELIRMEEEEIEKIAKATFKNEDGDNVKRLSDDMNIKSLLNQKYNITSTTNSSTNSSMASSTTNSIINTQKELVGVIKKRHPENDLLQGIIKKKAKPLTTTGNNSNQKKSITTPAITKKKTETLPGVVKKSTATTTTTTSSTAAQNSLTSLFSAYGDDSDSDDDNDSN</sequence>
<evidence type="ECO:0000256" key="9">
    <source>
        <dbReference type="SAM" id="Coils"/>
    </source>
</evidence>
<evidence type="ECO:0000313" key="11">
    <source>
        <dbReference type="EMBL" id="ORY50663.1"/>
    </source>
</evidence>
<gene>
    <name evidence="11" type="ORF">LY90DRAFT_383795</name>
</gene>
<dbReference type="GO" id="GO:0000349">
    <property type="term" value="P:generation of catalytic spliceosome for first transesterification step"/>
    <property type="evidence" value="ECO:0007669"/>
    <property type="project" value="UniProtKB-UniRule"/>
</dbReference>
<dbReference type="InterPro" id="IPR007590">
    <property type="entry name" value="Saf4/Yju2"/>
</dbReference>
<evidence type="ECO:0000256" key="6">
    <source>
        <dbReference type="ARBA" id="ARBA00023187"/>
    </source>
</evidence>
<evidence type="ECO:0000256" key="7">
    <source>
        <dbReference type="ARBA" id="ARBA00023242"/>
    </source>
</evidence>
<evidence type="ECO:0000256" key="5">
    <source>
        <dbReference type="ARBA" id="ARBA00022833"/>
    </source>
</evidence>
<evidence type="ECO:0000256" key="4">
    <source>
        <dbReference type="ARBA" id="ARBA00022728"/>
    </source>
</evidence>
<keyword evidence="2" id="KW-0507">mRNA processing</keyword>
<accession>A0A1Y2CUG0</accession>
<proteinExistence type="inferred from homology"/>
<keyword evidence="5 8" id="KW-0862">Zinc</keyword>
<dbReference type="OrthoDB" id="674963at2759"/>
<keyword evidence="4 8" id="KW-0747">Spliceosome</keyword>
<evidence type="ECO:0000256" key="2">
    <source>
        <dbReference type="ARBA" id="ARBA00022664"/>
    </source>
</evidence>
<feature type="compositionally biased region" description="Polar residues" evidence="10">
    <location>
        <begin position="282"/>
        <end position="299"/>
    </location>
</feature>
<evidence type="ECO:0000256" key="3">
    <source>
        <dbReference type="ARBA" id="ARBA00022723"/>
    </source>
</evidence>
<keyword evidence="12" id="KW-1185">Reference proteome</keyword>
<feature type="region of interest" description="Disordered" evidence="10">
    <location>
        <begin position="281"/>
        <end position="302"/>
    </location>
</feature>
<dbReference type="EMBL" id="MCOG01000097">
    <property type="protein sequence ID" value="ORY50663.1"/>
    <property type="molecule type" value="Genomic_DNA"/>
</dbReference>
<name>A0A1Y2CUG0_9FUNG</name>
<dbReference type="HAMAP" id="MF_03226">
    <property type="entry name" value="YJU2"/>
    <property type="match status" value="1"/>
</dbReference>
<evidence type="ECO:0000256" key="1">
    <source>
        <dbReference type="ARBA" id="ARBA00004123"/>
    </source>
</evidence>
<organism evidence="11 12">
    <name type="scientific">Neocallimastix californiae</name>
    <dbReference type="NCBI Taxonomy" id="1754190"/>
    <lineage>
        <taxon>Eukaryota</taxon>
        <taxon>Fungi</taxon>
        <taxon>Fungi incertae sedis</taxon>
        <taxon>Chytridiomycota</taxon>
        <taxon>Chytridiomycota incertae sedis</taxon>
        <taxon>Neocallimastigomycetes</taxon>
        <taxon>Neocallimastigales</taxon>
        <taxon>Neocallimastigaceae</taxon>
        <taxon>Neocallimastix</taxon>
    </lineage>
</organism>
<dbReference type="Proteomes" id="UP000193920">
    <property type="component" value="Unassembled WGS sequence"/>
</dbReference>
<comment type="subunit">
    <text evidence="8">Component of the spliceosome. Present in the activated B complex, the catalytically activated B* complex which catalyzes the branching, the catalytic step 1 C complex catalyzing the exon ligation, and the postcatalytic P complex containing the ligated exons (mRNA) and the excised lariat intron.</text>
</comment>
<dbReference type="GO" id="GO:0046872">
    <property type="term" value="F:metal ion binding"/>
    <property type="evidence" value="ECO:0007669"/>
    <property type="project" value="UniProtKB-KW"/>
</dbReference>
<comment type="subcellular location">
    <subcellularLocation>
        <location evidence="1 8">Nucleus</location>
    </subcellularLocation>
</comment>
<dbReference type="GO" id="GO:0071006">
    <property type="term" value="C:U2-type catalytic step 1 spliceosome"/>
    <property type="evidence" value="ECO:0007669"/>
    <property type="project" value="UniProtKB-UniRule"/>
</dbReference>
<keyword evidence="7 8" id="KW-0539">Nucleus</keyword>
<dbReference type="AlphaFoldDB" id="A0A1Y2CUG0"/>
<comment type="function">
    <text evidence="8">Part of the spliceosome which catalyzes two sequential transesterification reactions, first the excision of the non-coding intron from pre-mRNA and then the ligation of the coding exons to form the mature mRNA. Plays a role in stabilizing the structure of the spliceosome catalytic core and docking of the branch helix into the active site, producing 5'-exon and lariat intron-3'-intermediates.</text>
</comment>
<dbReference type="PANTHER" id="PTHR12111">
    <property type="entry name" value="SPLICING FACTOR YJU2"/>
    <property type="match status" value="1"/>
</dbReference>